<reference evidence="2" key="1">
    <citation type="submission" date="2023-11" db="EMBL/GenBank/DDBJ databases">
        <authorList>
            <person name="Alioto T."/>
            <person name="Alioto T."/>
            <person name="Gomez Garrido J."/>
        </authorList>
    </citation>
    <scope>NUCLEOTIDE SEQUENCE</scope>
</reference>
<feature type="compositionally biased region" description="Basic residues" evidence="1">
    <location>
        <begin position="379"/>
        <end position="390"/>
    </location>
</feature>
<dbReference type="EMBL" id="CAVMBE010000008">
    <property type="protein sequence ID" value="CAK3871761.1"/>
    <property type="molecule type" value="Genomic_DNA"/>
</dbReference>
<sequence length="784" mass="86496">MSGDDRTPQQLFRGPGMSAFEEATWHYGDFSFSDDDFLAALDNNKVEEDFDYQDLDCVQTTEEQTPIAAAPTPRQHVKTPAWDYSYVDPQLLDTAFGEPLVQAHDQSLEGNGVSGPENVQFWNEDSLKSQRPQSAWGLRGRSETLEASVSAPISEMSPYFKGTADSPNYADRNSSRLFSSHPGFPIEDTRHNTPVPALSSPFGYEPRHYNDNLVKPHSATQTHGTRAFASRQHQRKPTVSYPNHLGASRQIFDRSIHNPVDNQASSAQPQIGSDQENVCLDLSDPHSRQQQIPGHLKRQNNHPNFIAPQMAHSSPYQNLGFDSTASWVDQQLLPGTWPLPQQQQQYDPWNFEIQDPYATPFEPTPTPQLDSRSPALSTRRPRPSAKARGKSRADSEAPSVREPNPTCQGIKVSGEPCAKPFDVTRSRSDKYCNRCAQRHIRQAADADPPHYHLSPQVRNYQEALSLIFPQPEVGGPPGSDDEARNAAVREDAYIQRFLDAVNTARPAQPKDWLFTHQHNFNADAQLKASYREEMVTARLRALFHETVIFHTGDGCSAYPTGGTNTGYAKKQDYDFDERIRQICAVMVLNKRIVMDVVEGRGVQGLVANPWDYHRRKENNDSANKKKKNMLDKGREVGDSDGEGEGEGNGGGDQAGPAKGKMAAERGGRGRGRGRGRGAAAGGTKRKRIDQGSGVVESVEVGEEAASSSSPSSSKRTRRSPRNHQQGNNDGAAESSSWSDTFSGNAESPPTAGRPGPVDEYSPSVYGSGRSNTIGWIHGRGRGRR</sequence>
<keyword evidence="3" id="KW-1185">Reference proteome</keyword>
<feature type="compositionally biased region" description="Polar residues" evidence="1">
    <location>
        <begin position="367"/>
        <end position="376"/>
    </location>
</feature>
<feature type="region of interest" description="Disordered" evidence="1">
    <location>
        <begin position="615"/>
        <end position="784"/>
    </location>
</feature>
<feature type="compositionally biased region" description="Low complexity" evidence="1">
    <location>
        <begin position="691"/>
        <end position="713"/>
    </location>
</feature>
<organism evidence="2 3">
    <name type="scientific">Lecanosticta acicola</name>
    <dbReference type="NCBI Taxonomy" id="111012"/>
    <lineage>
        <taxon>Eukaryota</taxon>
        <taxon>Fungi</taxon>
        <taxon>Dikarya</taxon>
        <taxon>Ascomycota</taxon>
        <taxon>Pezizomycotina</taxon>
        <taxon>Dothideomycetes</taxon>
        <taxon>Dothideomycetidae</taxon>
        <taxon>Mycosphaerellales</taxon>
        <taxon>Mycosphaerellaceae</taxon>
        <taxon>Lecanosticta</taxon>
    </lineage>
</organism>
<evidence type="ECO:0000313" key="3">
    <source>
        <dbReference type="Proteomes" id="UP001296104"/>
    </source>
</evidence>
<feature type="region of interest" description="Disordered" evidence="1">
    <location>
        <begin position="164"/>
        <end position="194"/>
    </location>
</feature>
<comment type="caution">
    <text evidence="2">The sequence shown here is derived from an EMBL/GenBank/DDBJ whole genome shotgun (WGS) entry which is preliminary data.</text>
</comment>
<name>A0AAI8YU24_9PEZI</name>
<evidence type="ECO:0000313" key="2">
    <source>
        <dbReference type="EMBL" id="CAK3871761.1"/>
    </source>
</evidence>
<dbReference type="Proteomes" id="UP001296104">
    <property type="component" value="Unassembled WGS sequence"/>
</dbReference>
<feature type="compositionally biased region" description="Polar residues" evidence="1">
    <location>
        <begin position="722"/>
        <end position="747"/>
    </location>
</feature>
<proteinExistence type="predicted"/>
<gene>
    <name evidence="2" type="ORF">LECACI_7A001997</name>
</gene>
<feature type="region of interest" description="Disordered" evidence="1">
    <location>
        <begin position="354"/>
        <end position="419"/>
    </location>
</feature>
<dbReference type="AlphaFoldDB" id="A0AAI8YU24"/>
<protein>
    <submittedName>
        <fullName evidence="2">Uncharacterized protein</fullName>
    </submittedName>
</protein>
<accession>A0AAI8YU24</accession>
<feature type="compositionally biased region" description="Basic and acidic residues" evidence="1">
    <location>
        <begin position="615"/>
        <end position="637"/>
    </location>
</feature>
<evidence type="ECO:0000256" key="1">
    <source>
        <dbReference type="SAM" id="MobiDB-lite"/>
    </source>
</evidence>